<dbReference type="Proteomes" id="UP000757435">
    <property type="component" value="Unassembled WGS sequence"/>
</dbReference>
<dbReference type="AlphaFoldDB" id="A0A951QBK9"/>
<feature type="compositionally biased region" description="Polar residues" evidence="1">
    <location>
        <begin position="45"/>
        <end position="54"/>
    </location>
</feature>
<feature type="region of interest" description="Disordered" evidence="1">
    <location>
        <begin position="1"/>
        <end position="71"/>
    </location>
</feature>
<reference evidence="2" key="2">
    <citation type="journal article" date="2022" name="Microbiol. Resour. Announc.">
        <title>Metagenome Sequencing to Explore Phylogenomics of Terrestrial Cyanobacteria.</title>
        <authorList>
            <person name="Ward R.D."/>
            <person name="Stajich J.E."/>
            <person name="Johansen J.R."/>
            <person name="Huntemann M."/>
            <person name="Clum A."/>
            <person name="Foster B."/>
            <person name="Foster B."/>
            <person name="Roux S."/>
            <person name="Palaniappan K."/>
            <person name="Varghese N."/>
            <person name="Mukherjee S."/>
            <person name="Reddy T.B.K."/>
            <person name="Daum C."/>
            <person name="Copeland A."/>
            <person name="Chen I.A."/>
            <person name="Ivanova N.N."/>
            <person name="Kyrpides N.C."/>
            <person name="Shapiro N."/>
            <person name="Eloe-Fadrosh E.A."/>
            <person name="Pietrasiak N."/>
        </authorList>
    </citation>
    <scope>NUCLEOTIDE SEQUENCE</scope>
    <source>
        <strain evidence="2">UHER 2000/2452</strain>
    </source>
</reference>
<dbReference type="EMBL" id="JAHHHD010000005">
    <property type="protein sequence ID" value="MBW4658353.1"/>
    <property type="molecule type" value="Genomic_DNA"/>
</dbReference>
<proteinExistence type="predicted"/>
<reference evidence="2" key="1">
    <citation type="submission" date="2021-05" db="EMBL/GenBank/DDBJ databases">
        <authorList>
            <person name="Pietrasiak N."/>
            <person name="Ward R."/>
            <person name="Stajich J.E."/>
            <person name="Kurbessoian T."/>
        </authorList>
    </citation>
    <scope>NUCLEOTIDE SEQUENCE</scope>
    <source>
        <strain evidence="2">UHER 2000/2452</strain>
    </source>
</reference>
<gene>
    <name evidence="2" type="ORF">KME15_06745</name>
</gene>
<organism evidence="2 3">
    <name type="scientific">Drouetiella hepatica Uher 2000/2452</name>
    <dbReference type="NCBI Taxonomy" id="904376"/>
    <lineage>
        <taxon>Bacteria</taxon>
        <taxon>Bacillati</taxon>
        <taxon>Cyanobacteriota</taxon>
        <taxon>Cyanophyceae</taxon>
        <taxon>Oculatellales</taxon>
        <taxon>Oculatellaceae</taxon>
        <taxon>Drouetiella</taxon>
    </lineage>
</organism>
<protein>
    <submittedName>
        <fullName evidence="2">Uncharacterized protein</fullName>
    </submittedName>
</protein>
<feature type="compositionally biased region" description="Pro residues" evidence="1">
    <location>
        <begin position="60"/>
        <end position="71"/>
    </location>
</feature>
<evidence type="ECO:0000256" key="1">
    <source>
        <dbReference type="SAM" id="MobiDB-lite"/>
    </source>
</evidence>
<accession>A0A951QBK9</accession>
<name>A0A951QBK9_9CYAN</name>
<sequence>MSTSDKPNESLHNGLDEEPLSEQDLNKIAGGEDVTHDRSLHSGVLQGSANTNSNTLEPGPTFPTPPHPEDL</sequence>
<comment type="caution">
    <text evidence="2">The sequence shown here is derived from an EMBL/GenBank/DDBJ whole genome shotgun (WGS) entry which is preliminary data.</text>
</comment>
<evidence type="ECO:0000313" key="2">
    <source>
        <dbReference type="EMBL" id="MBW4658353.1"/>
    </source>
</evidence>
<evidence type="ECO:0000313" key="3">
    <source>
        <dbReference type="Proteomes" id="UP000757435"/>
    </source>
</evidence>